<organism evidence="1">
    <name type="scientific">candidate division TA06 bacterium ADurb.Bin131</name>
    <dbReference type="NCBI Taxonomy" id="1852827"/>
    <lineage>
        <taxon>Bacteria</taxon>
        <taxon>Bacteria division TA06</taxon>
    </lineage>
</organism>
<name>A0A1V6CEQ3_UNCT6</name>
<comment type="caution">
    <text evidence="1">The sequence shown here is derived from an EMBL/GenBank/DDBJ whole genome shotgun (WGS) entry which is preliminary data.</text>
</comment>
<dbReference type="Proteomes" id="UP000485562">
    <property type="component" value="Unassembled WGS sequence"/>
</dbReference>
<dbReference type="EMBL" id="MWDQ01000015">
    <property type="protein sequence ID" value="OQB75348.1"/>
    <property type="molecule type" value="Genomic_DNA"/>
</dbReference>
<reference evidence="1" key="1">
    <citation type="submission" date="2017-02" db="EMBL/GenBank/DDBJ databases">
        <title>Delving into the versatile metabolic prowess of the omnipresent phylum Bacteroidetes.</title>
        <authorList>
            <person name="Nobu M.K."/>
            <person name="Mei R."/>
            <person name="Narihiro T."/>
            <person name="Kuroda K."/>
            <person name="Liu W.-T."/>
        </authorList>
    </citation>
    <scope>NUCLEOTIDE SEQUENCE</scope>
    <source>
        <strain evidence="1">ADurb.Bin131</strain>
    </source>
</reference>
<gene>
    <name evidence="1" type="ORF">BWX89_00050</name>
</gene>
<sequence>MIKKVQIFCLVLWILSIQFIGFGADRMIIPIPEIQTQINQIVLLGKTGAQREKIPDEIAKLKQMGTIECLLQQLIYFRTNTMKIYNEKRISSDEMEIAMNMALYIIGNFLKPADNSFEKIASESAQDLIRAVFPYLDTEDTELKSQLYRMLKMVDLNVSGKQIHPKYSEYPVDYTEYKKFIETSKEKIEPLIQYMYERAPGDALITLSQVYIKDLEEREKIINEEKIIREDFQKRYSGSLESGHSVSEQAKKAINQLSMYPQWWIQLYVAEIIYREPRFKDSQILERIKSTNHPLVLKSLGKGDEK</sequence>
<evidence type="ECO:0000313" key="1">
    <source>
        <dbReference type="EMBL" id="OQB75348.1"/>
    </source>
</evidence>
<proteinExistence type="predicted"/>
<dbReference type="AlphaFoldDB" id="A0A1V6CEQ3"/>
<protein>
    <submittedName>
        <fullName evidence="1">Uncharacterized protein</fullName>
    </submittedName>
</protein>
<accession>A0A1V6CEQ3</accession>